<gene>
    <name evidence="1" type="ORF">AUR04nite_00560</name>
</gene>
<evidence type="ECO:0000313" key="2">
    <source>
        <dbReference type="Proteomes" id="UP000316612"/>
    </source>
</evidence>
<accession>A0A4Y4DL21</accession>
<dbReference type="AlphaFoldDB" id="A0A4Y4DL21"/>
<dbReference type="Proteomes" id="UP000316612">
    <property type="component" value="Unassembled WGS sequence"/>
</dbReference>
<keyword evidence="2" id="KW-1185">Reference proteome</keyword>
<protein>
    <submittedName>
        <fullName evidence="1">Uncharacterized protein</fullName>
    </submittedName>
</protein>
<dbReference type="RefSeq" id="WP_141360771.1">
    <property type="nucleotide sequence ID" value="NZ_BAAAJL010000007.1"/>
</dbReference>
<reference evidence="1 2" key="1">
    <citation type="submission" date="2019-06" db="EMBL/GenBank/DDBJ databases">
        <title>Whole genome shotgun sequence of Glutamicibacter uratoxydans NBRC 15515.</title>
        <authorList>
            <person name="Hosoyama A."/>
            <person name="Uohara A."/>
            <person name="Ohji S."/>
            <person name="Ichikawa N."/>
        </authorList>
    </citation>
    <scope>NUCLEOTIDE SEQUENCE [LARGE SCALE GENOMIC DNA]</scope>
    <source>
        <strain evidence="1 2">NBRC 15515</strain>
    </source>
</reference>
<organism evidence="1 2">
    <name type="scientific">Glutamicibacter uratoxydans</name>
    <name type="common">Arthrobacter uratoxydans</name>
    <dbReference type="NCBI Taxonomy" id="43667"/>
    <lineage>
        <taxon>Bacteria</taxon>
        <taxon>Bacillati</taxon>
        <taxon>Actinomycetota</taxon>
        <taxon>Actinomycetes</taxon>
        <taxon>Micrococcales</taxon>
        <taxon>Micrococcaceae</taxon>
        <taxon>Glutamicibacter</taxon>
    </lineage>
</organism>
<proteinExistence type="predicted"/>
<sequence>MAKFTVAQIAESANKKFETVEVDVPVDGEVETIVLQNALIVPRAKRKAFGEALELEKRVEEIAKMDDDERPDSDLISVLVAAIKEALSSVTVGGAERFKLLDDAFTSFDPEDSEAVGLWRDLFATYQEQIDVEKA</sequence>
<comment type="caution">
    <text evidence="1">The sequence shown here is derived from an EMBL/GenBank/DDBJ whole genome shotgun (WGS) entry which is preliminary data.</text>
</comment>
<dbReference type="InterPro" id="IPR020132">
    <property type="entry name" value="Gp24/Gp25"/>
</dbReference>
<dbReference type="Pfam" id="PF17388">
    <property type="entry name" value="GP24_25"/>
    <property type="match status" value="1"/>
</dbReference>
<evidence type="ECO:0000313" key="1">
    <source>
        <dbReference type="EMBL" id="GED04524.1"/>
    </source>
</evidence>
<dbReference type="EMBL" id="BJNY01000001">
    <property type="protein sequence ID" value="GED04524.1"/>
    <property type="molecule type" value="Genomic_DNA"/>
</dbReference>
<name>A0A4Y4DL21_GLUUR</name>